<proteinExistence type="predicted"/>
<comment type="caution">
    <text evidence="2">The sequence shown here is derived from an EMBL/GenBank/DDBJ whole genome shotgun (WGS) entry which is preliminary data.</text>
</comment>
<dbReference type="AlphaFoldDB" id="A0A5J4NBF4"/>
<dbReference type="InterPro" id="IPR014044">
    <property type="entry name" value="CAP_dom"/>
</dbReference>
<dbReference type="SUPFAM" id="SSF55797">
    <property type="entry name" value="PR-1-like"/>
    <property type="match status" value="1"/>
</dbReference>
<dbReference type="Gene3D" id="3.40.33.10">
    <property type="entry name" value="CAP"/>
    <property type="match status" value="1"/>
</dbReference>
<evidence type="ECO:0000313" key="3">
    <source>
        <dbReference type="Proteomes" id="UP000324629"/>
    </source>
</evidence>
<dbReference type="InterPro" id="IPR035940">
    <property type="entry name" value="CAP_sf"/>
</dbReference>
<feature type="domain" description="SCP" evidence="1">
    <location>
        <begin position="34"/>
        <end position="75"/>
    </location>
</feature>
<evidence type="ECO:0000313" key="2">
    <source>
        <dbReference type="EMBL" id="KAA3672569.1"/>
    </source>
</evidence>
<keyword evidence="3" id="KW-1185">Reference proteome</keyword>
<reference evidence="2 3" key="1">
    <citation type="journal article" date="2019" name="Gigascience">
        <title>Whole-genome sequence of the oriental lung fluke Paragonimus westermani.</title>
        <authorList>
            <person name="Oey H."/>
            <person name="Zakrzewski M."/>
            <person name="Narain K."/>
            <person name="Devi K.R."/>
            <person name="Agatsuma T."/>
            <person name="Nawaratna S."/>
            <person name="Gobert G.N."/>
            <person name="Jones M.K."/>
            <person name="Ragan M.A."/>
            <person name="McManus D.P."/>
            <person name="Krause L."/>
        </authorList>
    </citation>
    <scope>NUCLEOTIDE SEQUENCE [LARGE SCALE GENOMIC DNA]</scope>
    <source>
        <strain evidence="2 3">IND2009</strain>
    </source>
</reference>
<organism evidence="2 3">
    <name type="scientific">Paragonimus westermani</name>
    <dbReference type="NCBI Taxonomy" id="34504"/>
    <lineage>
        <taxon>Eukaryota</taxon>
        <taxon>Metazoa</taxon>
        <taxon>Spiralia</taxon>
        <taxon>Lophotrochozoa</taxon>
        <taxon>Platyhelminthes</taxon>
        <taxon>Trematoda</taxon>
        <taxon>Digenea</taxon>
        <taxon>Plagiorchiida</taxon>
        <taxon>Troglotremata</taxon>
        <taxon>Troglotrematidae</taxon>
        <taxon>Paragonimus</taxon>
    </lineage>
</organism>
<accession>A0A5J4NBF4</accession>
<evidence type="ECO:0000259" key="1">
    <source>
        <dbReference type="Pfam" id="PF00188"/>
    </source>
</evidence>
<sequence>MHLPLLWLLIHNPLNQKLSVQRLAFDTPKTAKSLRALHGCPKLTLDEDLARGAQEHAEYSAQIERLEHTNGDYGENLAFASGTCGVKLSGN</sequence>
<gene>
    <name evidence="2" type="ORF">DEA37_0002807</name>
</gene>
<dbReference type="EMBL" id="QNGE01004763">
    <property type="protein sequence ID" value="KAA3672569.1"/>
    <property type="molecule type" value="Genomic_DNA"/>
</dbReference>
<dbReference type="Pfam" id="PF00188">
    <property type="entry name" value="CAP"/>
    <property type="match status" value="1"/>
</dbReference>
<protein>
    <recommendedName>
        <fullName evidence="1">SCP domain-containing protein</fullName>
    </recommendedName>
</protein>
<dbReference type="Proteomes" id="UP000324629">
    <property type="component" value="Unassembled WGS sequence"/>
</dbReference>
<name>A0A5J4NBF4_9TREM</name>